<keyword evidence="2" id="KW-0433">Leucine-rich repeat</keyword>
<feature type="domain" description="Disease resistance R13L4/SHOC-2-like LRR" evidence="11">
    <location>
        <begin position="545"/>
        <end position="898"/>
    </location>
</feature>
<dbReference type="PANTHER" id="PTHR23155">
    <property type="entry name" value="DISEASE RESISTANCE PROTEIN RP"/>
    <property type="match status" value="1"/>
</dbReference>
<evidence type="ECO:0000313" key="12">
    <source>
        <dbReference type="EMBL" id="KAF0896765.1"/>
    </source>
</evidence>
<name>A0A6G1C7W2_9ORYZ</name>
<evidence type="ECO:0000256" key="7">
    <source>
        <dbReference type="SAM" id="MobiDB-lite"/>
    </source>
</evidence>
<evidence type="ECO:0000256" key="5">
    <source>
        <dbReference type="ARBA" id="ARBA00022821"/>
    </source>
</evidence>
<dbReference type="GO" id="GO:0002758">
    <property type="term" value="P:innate immune response-activating signaling pathway"/>
    <property type="evidence" value="ECO:0007669"/>
    <property type="project" value="UniProtKB-ARBA"/>
</dbReference>
<dbReference type="Gene3D" id="1.20.5.4130">
    <property type="match status" value="1"/>
</dbReference>
<organism evidence="12 13">
    <name type="scientific">Oryza meyeriana var. granulata</name>
    <dbReference type="NCBI Taxonomy" id="110450"/>
    <lineage>
        <taxon>Eukaryota</taxon>
        <taxon>Viridiplantae</taxon>
        <taxon>Streptophyta</taxon>
        <taxon>Embryophyta</taxon>
        <taxon>Tracheophyta</taxon>
        <taxon>Spermatophyta</taxon>
        <taxon>Magnoliopsida</taxon>
        <taxon>Liliopsida</taxon>
        <taxon>Poales</taxon>
        <taxon>Poaceae</taxon>
        <taxon>BOP clade</taxon>
        <taxon>Oryzoideae</taxon>
        <taxon>Oryzeae</taxon>
        <taxon>Oryzinae</taxon>
        <taxon>Oryza</taxon>
        <taxon>Oryza meyeriana</taxon>
    </lineage>
</organism>
<dbReference type="GO" id="GO:0042742">
    <property type="term" value="P:defense response to bacterium"/>
    <property type="evidence" value="ECO:0007669"/>
    <property type="project" value="UniProtKB-ARBA"/>
</dbReference>
<evidence type="ECO:0000259" key="9">
    <source>
        <dbReference type="Pfam" id="PF18052"/>
    </source>
</evidence>
<dbReference type="Gene3D" id="1.10.10.10">
    <property type="entry name" value="Winged helix-like DNA-binding domain superfamily/Winged helix DNA-binding domain"/>
    <property type="match status" value="1"/>
</dbReference>
<feature type="domain" description="Disease resistance protein winged helix" evidence="10">
    <location>
        <begin position="428"/>
        <end position="499"/>
    </location>
</feature>
<feature type="compositionally biased region" description="Acidic residues" evidence="7">
    <location>
        <begin position="907"/>
        <end position="917"/>
    </location>
</feature>
<feature type="domain" description="Disease resistance N-terminal" evidence="9">
    <location>
        <begin position="10"/>
        <end position="97"/>
    </location>
</feature>
<dbReference type="FunFam" id="1.10.10.10:FF:000322">
    <property type="entry name" value="Probable disease resistance protein At1g63360"/>
    <property type="match status" value="1"/>
</dbReference>
<dbReference type="GO" id="GO:0043531">
    <property type="term" value="F:ADP binding"/>
    <property type="evidence" value="ECO:0007669"/>
    <property type="project" value="InterPro"/>
</dbReference>
<keyword evidence="13" id="KW-1185">Reference proteome</keyword>
<reference evidence="12 13" key="1">
    <citation type="submission" date="2019-11" db="EMBL/GenBank/DDBJ databases">
        <title>Whole genome sequence of Oryza granulata.</title>
        <authorList>
            <person name="Li W."/>
        </authorList>
    </citation>
    <scope>NUCLEOTIDE SEQUENCE [LARGE SCALE GENOMIC DNA]</scope>
    <source>
        <strain evidence="13">cv. Menghai</strain>
        <tissue evidence="12">Leaf</tissue>
    </source>
</reference>
<keyword evidence="5" id="KW-0611">Plant defense</keyword>
<dbReference type="GO" id="GO:0009626">
    <property type="term" value="P:plant-type hypersensitive response"/>
    <property type="evidence" value="ECO:0007669"/>
    <property type="project" value="UniProtKB-ARBA"/>
</dbReference>
<evidence type="ECO:0000256" key="2">
    <source>
        <dbReference type="ARBA" id="ARBA00022614"/>
    </source>
</evidence>
<dbReference type="PANTHER" id="PTHR23155:SF1233">
    <property type="entry name" value="DISEASE RESISTANCE PROTEIN RGA4"/>
    <property type="match status" value="1"/>
</dbReference>
<evidence type="ECO:0000259" key="8">
    <source>
        <dbReference type="Pfam" id="PF00931"/>
    </source>
</evidence>
<dbReference type="Gene3D" id="3.40.50.300">
    <property type="entry name" value="P-loop containing nucleotide triphosphate hydrolases"/>
    <property type="match status" value="1"/>
</dbReference>
<evidence type="ECO:0000256" key="6">
    <source>
        <dbReference type="ARBA" id="ARBA00023054"/>
    </source>
</evidence>
<comment type="similarity">
    <text evidence="1">Belongs to the disease resistance NB-LRR family.</text>
</comment>
<feature type="compositionally biased region" description="Polar residues" evidence="7">
    <location>
        <begin position="930"/>
        <end position="940"/>
    </location>
</feature>
<keyword evidence="6" id="KW-0175">Coiled coil</keyword>
<feature type="domain" description="NB-ARC" evidence="8">
    <location>
        <begin position="178"/>
        <end position="339"/>
    </location>
</feature>
<dbReference type="InterPro" id="IPR027417">
    <property type="entry name" value="P-loop_NTPase"/>
</dbReference>
<dbReference type="InterPro" id="IPR032675">
    <property type="entry name" value="LRR_dom_sf"/>
</dbReference>
<dbReference type="InterPro" id="IPR055414">
    <property type="entry name" value="LRR_R13L4/SHOC2-like"/>
</dbReference>
<dbReference type="InterPro" id="IPR058922">
    <property type="entry name" value="WHD_DRP"/>
</dbReference>
<dbReference type="Pfam" id="PF23598">
    <property type="entry name" value="LRR_14"/>
    <property type="match status" value="1"/>
</dbReference>
<evidence type="ECO:0000256" key="3">
    <source>
        <dbReference type="ARBA" id="ARBA00022737"/>
    </source>
</evidence>
<evidence type="ECO:0008006" key="14">
    <source>
        <dbReference type="Google" id="ProtNLM"/>
    </source>
</evidence>
<dbReference type="EMBL" id="SPHZ02000010">
    <property type="protein sequence ID" value="KAF0896765.1"/>
    <property type="molecule type" value="Genomic_DNA"/>
</dbReference>
<gene>
    <name evidence="12" type="ORF">E2562_027290</name>
</gene>
<feature type="region of interest" description="Disordered" evidence="7">
    <location>
        <begin position="904"/>
        <end position="977"/>
    </location>
</feature>
<dbReference type="Pfam" id="PF18052">
    <property type="entry name" value="Rx_N"/>
    <property type="match status" value="1"/>
</dbReference>
<accession>A0A6G1C7W2</accession>
<dbReference type="Proteomes" id="UP000479710">
    <property type="component" value="Unassembled WGS sequence"/>
</dbReference>
<dbReference type="InterPro" id="IPR042197">
    <property type="entry name" value="Apaf_helical"/>
</dbReference>
<dbReference type="Gene3D" id="3.80.10.10">
    <property type="entry name" value="Ribonuclease Inhibitor"/>
    <property type="match status" value="1"/>
</dbReference>
<dbReference type="Pfam" id="PF23559">
    <property type="entry name" value="WHD_DRP"/>
    <property type="match status" value="1"/>
</dbReference>
<dbReference type="SUPFAM" id="SSF52540">
    <property type="entry name" value="P-loop containing nucleoside triphosphate hydrolases"/>
    <property type="match status" value="1"/>
</dbReference>
<dbReference type="InterPro" id="IPR002182">
    <property type="entry name" value="NB-ARC"/>
</dbReference>
<keyword evidence="4" id="KW-0547">Nucleotide-binding</keyword>
<dbReference type="OrthoDB" id="629305at2759"/>
<dbReference type="InterPro" id="IPR044974">
    <property type="entry name" value="Disease_R_plants"/>
</dbReference>
<comment type="caution">
    <text evidence="12">The sequence shown here is derived from an EMBL/GenBank/DDBJ whole genome shotgun (WGS) entry which is preliminary data.</text>
</comment>
<dbReference type="InterPro" id="IPR041118">
    <property type="entry name" value="Rx_N"/>
</dbReference>
<dbReference type="Gene3D" id="1.10.8.430">
    <property type="entry name" value="Helical domain of apoptotic protease-activating factors"/>
    <property type="match status" value="1"/>
</dbReference>
<dbReference type="SUPFAM" id="SSF52058">
    <property type="entry name" value="L domain-like"/>
    <property type="match status" value="1"/>
</dbReference>
<evidence type="ECO:0000259" key="10">
    <source>
        <dbReference type="Pfam" id="PF23559"/>
    </source>
</evidence>
<sequence length="977" mass="110177">MEAALLSVLLKNLASRMFSLVDQKYNLYKGFEGDAEFLMKELPMIAGVIDEQLSASGTTDQKLHRSSIEELRDLARDIEDCIDLVVYRDTRKQQQAPCISIRRPFSSGARKFQLAQEMQRLRKRAEEARLRRETYADYLQKNKPFPADKEPRFGAAAASDRGNLQADLVGIEVPRAELLEHLGETDGQGEKLKVISIVGFFGLGKTVLARELYNSDLGRSFSRRAWVSAAHNDPSKVLREIIRQVSMPPPDASDVHQLKADLRDQLDKSRYFIVIDDMRRDLWCTMESAFPTDGFSSRIVVTTTMQSVADACSSAHGYVYKIRRLDKRQSKKLFLKNACPVADSDYISPDSVRILKKCDGQALALFTVGQFLRKMGWPTGPNCEDACNQLRNHLENDDTLERMRQVLNHGYSTLSCHALKACLLYFSMFPSGHPIRRKRLLRRWSAEGFIEAQPSGFTPDPAAKNFNELMDRNIIEPIDLSNNKKVKTCQTYGMMHEFILLKSISQDFIALFGDEMLQCQHVRRLCLQSNSSVDSSSLDIDLALVRSLVVFGKAGKAILDFKKYQLLRVLDLEECTDLDDNHLRYICNLFLLRYLSLGGKVTRLPEEITKLKLLETLDLRRTKVNILPTEVIKLPYLTNLLGKFRLPNKVKRMNELQMFLSSVNCRLQTLAGFITDGSEGFPQLIGHMKQLRKVKLWCTEPSASSSGFTNLQNAIQKFIHDDKNGFNDPRSLSLNFDNCPEDFLYHLEAPCYLSSLKLHGKLLELPQFVVSLRGLRELCISSTKLTAGLLSALSNLRKLKYLKLIADQLEEFTIKDNALPSLLSLCFVLDRPTFPKLKENALRFLKSLQLLCENLDGLSGININGLKHLEEIILHPSVNKTTKVIWERAAKEHPNRPKALVLKTVDPTDDGLEEDSDVTPTENVAEESTVAPQEQETGTAAQIDEPNHATSNKSLPMVSPALTEPSSAGNCLVPSCA</sequence>
<dbReference type="AlphaFoldDB" id="A0A6G1C7W2"/>
<evidence type="ECO:0000256" key="1">
    <source>
        <dbReference type="ARBA" id="ARBA00008894"/>
    </source>
</evidence>
<dbReference type="InterPro" id="IPR036388">
    <property type="entry name" value="WH-like_DNA-bd_sf"/>
</dbReference>
<keyword evidence="3" id="KW-0677">Repeat</keyword>
<evidence type="ECO:0000259" key="11">
    <source>
        <dbReference type="Pfam" id="PF23598"/>
    </source>
</evidence>
<evidence type="ECO:0000313" key="13">
    <source>
        <dbReference type="Proteomes" id="UP000479710"/>
    </source>
</evidence>
<protein>
    <recommendedName>
        <fullName evidence="14">NB-ARC domain-containing protein</fullName>
    </recommendedName>
</protein>
<dbReference type="Pfam" id="PF00931">
    <property type="entry name" value="NB-ARC"/>
    <property type="match status" value="1"/>
</dbReference>
<evidence type="ECO:0000256" key="4">
    <source>
        <dbReference type="ARBA" id="ARBA00022741"/>
    </source>
</evidence>
<dbReference type="PRINTS" id="PR00364">
    <property type="entry name" value="DISEASERSIST"/>
</dbReference>
<proteinExistence type="inferred from homology"/>